<dbReference type="AlphaFoldDB" id="A0A0F9XCL4"/>
<organism evidence="1">
    <name type="scientific">marine sediment metagenome</name>
    <dbReference type="NCBI Taxonomy" id="412755"/>
    <lineage>
        <taxon>unclassified sequences</taxon>
        <taxon>metagenomes</taxon>
        <taxon>ecological metagenomes</taxon>
    </lineage>
</organism>
<sequence>MIDKKMETWEYNQFVAEHVMQWEFDANPHGWRLWHPYGRGRGESIGDDHLPDFCHSRDAVAQAEVKIAEMGLCDEYMDELIRAASELEGPQWGNYSLDFKMAHATAKMRCEAMYAIRDHIDRVREHIDEQSVPLSALRMPAPVTLRKGIKEVSKCERCKGSGEIQILAGPRDDGTVQCPVCLGSGQKKIREQV</sequence>
<protein>
    <submittedName>
        <fullName evidence="1">Uncharacterized protein</fullName>
    </submittedName>
</protein>
<dbReference type="EMBL" id="LAZR01000062">
    <property type="protein sequence ID" value="KKN96736.1"/>
    <property type="molecule type" value="Genomic_DNA"/>
</dbReference>
<proteinExistence type="predicted"/>
<evidence type="ECO:0000313" key="1">
    <source>
        <dbReference type="EMBL" id="KKN96736.1"/>
    </source>
</evidence>
<name>A0A0F9XCL4_9ZZZZ</name>
<gene>
    <name evidence="1" type="ORF">LCGC14_0163800</name>
</gene>
<reference evidence="1" key="1">
    <citation type="journal article" date="2015" name="Nature">
        <title>Complex archaea that bridge the gap between prokaryotes and eukaryotes.</title>
        <authorList>
            <person name="Spang A."/>
            <person name="Saw J.H."/>
            <person name="Jorgensen S.L."/>
            <person name="Zaremba-Niedzwiedzka K."/>
            <person name="Martijn J."/>
            <person name="Lind A.E."/>
            <person name="van Eijk R."/>
            <person name="Schleper C."/>
            <person name="Guy L."/>
            <person name="Ettema T.J."/>
        </authorList>
    </citation>
    <scope>NUCLEOTIDE SEQUENCE</scope>
</reference>
<accession>A0A0F9XCL4</accession>
<comment type="caution">
    <text evidence="1">The sequence shown here is derived from an EMBL/GenBank/DDBJ whole genome shotgun (WGS) entry which is preliminary data.</text>
</comment>